<keyword evidence="1" id="KW-0969">Cilium</keyword>
<keyword evidence="1" id="KW-0282">Flagellum</keyword>
<dbReference type="AlphaFoldDB" id="A0AAE1HZD9"/>
<gene>
    <name evidence="1" type="ORF">KUF71_004894</name>
</gene>
<proteinExistence type="predicted"/>
<evidence type="ECO:0000313" key="2">
    <source>
        <dbReference type="Proteomes" id="UP001219518"/>
    </source>
</evidence>
<evidence type="ECO:0000313" key="1">
    <source>
        <dbReference type="EMBL" id="KAK3930160.1"/>
    </source>
</evidence>
<accession>A0AAE1HZD9</accession>
<organism evidence="1 2">
    <name type="scientific">Frankliniella fusca</name>
    <dbReference type="NCBI Taxonomy" id="407009"/>
    <lineage>
        <taxon>Eukaryota</taxon>
        <taxon>Metazoa</taxon>
        <taxon>Ecdysozoa</taxon>
        <taxon>Arthropoda</taxon>
        <taxon>Hexapoda</taxon>
        <taxon>Insecta</taxon>
        <taxon>Pterygota</taxon>
        <taxon>Neoptera</taxon>
        <taxon>Paraneoptera</taxon>
        <taxon>Thysanoptera</taxon>
        <taxon>Terebrantia</taxon>
        <taxon>Thripoidea</taxon>
        <taxon>Thripidae</taxon>
        <taxon>Frankliniella</taxon>
    </lineage>
</organism>
<comment type="caution">
    <text evidence="1">The sequence shown here is derived from an EMBL/GenBank/DDBJ whole genome shotgun (WGS) entry which is preliminary data.</text>
</comment>
<sequence length="102" mass="11579">MIARDTVVFGFSGMRSQILQEENNVISTPWEEFVHFCFWIHWCLPLQGSAACNLSIVNSLLMESGGVKWMWSVSPTGMQFHLHWVRKSLCISASESTGVCRL</sequence>
<dbReference type="Proteomes" id="UP001219518">
    <property type="component" value="Unassembled WGS sequence"/>
</dbReference>
<keyword evidence="2" id="KW-1185">Reference proteome</keyword>
<dbReference type="EMBL" id="JAHWGI010001411">
    <property type="protein sequence ID" value="KAK3930160.1"/>
    <property type="molecule type" value="Genomic_DNA"/>
</dbReference>
<protein>
    <submittedName>
        <fullName evidence="1">Cilia- and flagella-associated protein 300</fullName>
    </submittedName>
</protein>
<keyword evidence="1" id="KW-0966">Cell projection</keyword>
<reference evidence="1" key="1">
    <citation type="submission" date="2021-07" db="EMBL/GenBank/DDBJ databases">
        <authorList>
            <person name="Catto M.A."/>
            <person name="Jacobson A."/>
            <person name="Kennedy G."/>
            <person name="Labadie P."/>
            <person name="Hunt B.G."/>
            <person name="Srinivasan R."/>
        </authorList>
    </citation>
    <scope>NUCLEOTIDE SEQUENCE</scope>
    <source>
        <strain evidence="1">PL_HMW_Pooled</strain>
        <tissue evidence="1">Head</tissue>
    </source>
</reference>
<reference evidence="1" key="2">
    <citation type="journal article" date="2023" name="BMC Genomics">
        <title>Pest status, molecular evolution, and epigenetic factors derived from the genome assembly of Frankliniella fusca, a thysanopteran phytovirus vector.</title>
        <authorList>
            <person name="Catto M.A."/>
            <person name="Labadie P.E."/>
            <person name="Jacobson A.L."/>
            <person name="Kennedy G.G."/>
            <person name="Srinivasan R."/>
            <person name="Hunt B.G."/>
        </authorList>
    </citation>
    <scope>NUCLEOTIDE SEQUENCE</scope>
    <source>
        <strain evidence="1">PL_HMW_Pooled</strain>
    </source>
</reference>
<name>A0AAE1HZD9_9NEOP</name>